<evidence type="ECO:0000313" key="13">
    <source>
        <dbReference type="Proteomes" id="UP000177501"/>
    </source>
</evidence>
<feature type="transmembrane region" description="Helical" evidence="10">
    <location>
        <begin position="356"/>
        <end position="377"/>
    </location>
</feature>
<evidence type="ECO:0000256" key="10">
    <source>
        <dbReference type="SAM" id="Phobius"/>
    </source>
</evidence>
<dbReference type="PANTHER" id="PTHR43867:SF2">
    <property type="entry name" value="CELLULOSE SYNTHASE CATALYTIC SUBUNIT A [UDP-FORMING]"/>
    <property type="match status" value="1"/>
</dbReference>
<accession>A0A1F8AYP8</accession>
<feature type="transmembrane region" description="Helical" evidence="10">
    <location>
        <begin position="389"/>
        <end position="409"/>
    </location>
</feature>
<dbReference type="AlphaFoldDB" id="A0A1F8AYP8"/>
<evidence type="ECO:0000259" key="11">
    <source>
        <dbReference type="PROSITE" id="PS51764"/>
    </source>
</evidence>
<evidence type="ECO:0000256" key="9">
    <source>
        <dbReference type="PROSITE-ProRule" id="PRU01100"/>
    </source>
</evidence>
<dbReference type="Gene3D" id="3.20.20.80">
    <property type="entry name" value="Glycosidases"/>
    <property type="match status" value="1"/>
</dbReference>
<dbReference type="Proteomes" id="UP000177501">
    <property type="component" value="Unassembled WGS sequence"/>
</dbReference>
<dbReference type="InterPro" id="IPR017853">
    <property type="entry name" value="GH"/>
</dbReference>
<keyword evidence="8 9" id="KW-0326">Glycosidase</keyword>
<feature type="transmembrane region" description="Helical" evidence="10">
    <location>
        <begin position="45"/>
        <end position="71"/>
    </location>
</feature>
<evidence type="ECO:0000256" key="7">
    <source>
        <dbReference type="ARBA" id="ARBA00023136"/>
    </source>
</evidence>
<feature type="active site" description="Proton donor" evidence="9">
    <location>
        <position position="707"/>
    </location>
</feature>
<dbReference type="PANTHER" id="PTHR43867">
    <property type="entry name" value="CELLULOSE SYNTHASE CATALYTIC SUBUNIT A [UDP-FORMING]"/>
    <property type="match status" value="1"/>
</dbReference>
<keyword evidence="5 9" id="KW-0378">Hydrolase</keyword>
<dbReference type="SUPFAM" id="SSF53448">
    <property type="entry name" value="Nucleotide-diphospho-sugar transferases"/>
    <property type="match status" value="1"/>
</dbReference>
<dbReference type="PROSITE" id="PS51764">
    <property type="entry name" value="GH26"/>
    <property type="match status" value="1"/>
</dbReference>
<feature type="active site" description="Nucleophile" evidence="9">
    <location>
        <position position="818"/>
    </location>
</feature>
<dbReference type="InterPro" id="IPR029044">
    <property type="entry name" value="Nucleotide-diphossugar_trans"/>
</dbReference>
<proteinExistence type="inferred from homology"/>
<evidence type="ECO:0000256" key="4">
    <source>
        <dbReference type="ARBA" id="ARBA00022692"/>
    </source>
</evidence>
<keyword evidence="2" id="KW-0328">Glycosyltransferase</keyword>
<comment type="similarity">
    <text evidence="9">Belongs to the glycosyl hydrolase 26 family.</text>
</comment>
<reference evidence="12 13" key="1">
    <citation type="journal article" date="2016" name="Nat. Commun.">
        <title>Thousands of microbial genomes shed light on interconnected biogeochemical processes in an aquifer system.</title>
        <authorList>
            <person name="Anantharaman K."/>
            <person name="Brown C.T."/>
            <person name="Hug L.A."/>
            <person name="Sharon I."/>
            <person name="Castelle C.J."/>
            <person name="Probst A.J."/>
            <person name="Thomas B.C."/>
            <person name="Singh A."/>
            <person name="Wilkins M.J."/>
            <person name="Karaoz U."/>
            <person name="Brodie E.L."/>
            <person name="Williams K.H."/>
            <person name="Hubbard S.S."/>
            <person name="Banfield J.F."/>
        </authorList>
    </citation>
    <scope>NUCLEOTIDE SEQUENCE [LARGE SCALE GENOMIC DNA]</scope>
</reference>
<comment type="caution">
    <text evidence="12">The sequence shown here is derived from an EMBL/GenBank/DDBJ whole genome shotgun (WGS) entry which is preliminary data.</text>
</comment>
<keyword evidence="7 10" id="KW-0472">Membrane</keyword>
<dbReference type="InterPro" id="IPR050321">
    <property type="entry name" value="Glycosyltr_2/OpgH_subfam"/>
</dbReference>
<organism evidence="12 13">
    <name type="scientific">Candidatus Woesebacteria bacterium RIFCSPLOWO2_01_FULL_37_19</name>
    <dbReference type="NCBI Taxonomy" id="1802514"/>
    <lineage>
        <taxon>Bacteria</taxon>
        <taxon>Candidatus Woeseibacteriota</taxon>
    </lineage>
</organism>
<feature type="transmembrane region" description="Helical" evidence="10">
    <location>
        <begin position="488"/>
        <end position="508"/>
    </location>
</feature>
<feature type="domain" description="GH26" evidence="11">
    <location>
        <begin position="573"/>
        <end position="876"/>
    </location>
</feature>
<dbReference type="STRING" id="1802514.A2955_01830"/>
<evidence type="ECO:0000256" key="6">
    <source>
        <dbReference type="ARBA" id="ARBA00022989"/>
    </source>
</evidence>
<evidence type="ECO:0000313" key="12">
    <source>
        <dbReference type="EMBL" id="OGM56750.1"/>
    </source>
</evidence>
<evidence type="ECO:0000256" key="2">
    <source>
        <dbReference type="ARBA" id="ARBA00022676"/>
    </source>
</evidence>
<dbReference type="SUPFAM" id="SSF51445">
    <property type="entry name" value="(Trans)glycosidases"/>
    <property type="match status" value="1"/>
</dbReference>
<dbReference type="EMBL" id="MGHA01000075">
    <property type="protein sequence ID" value="OGM56750.1"/>
    <property type="molecule type" value="Genomic_DNA"/>
</dbReference>
<dbReference type="InterPro" id="IPR022790">
    <property type="entry name" value="GH26_dom"/>
</dbReference>
<dbReference type="InterPro" id="IPR001173">
    <property type="entry name" value="Glyco_trans_2-like"/>
</dbReference>
<feature type="transmembrane region" description="Helical" evidence="10">
    <location>
        <begin position="456"/>
        <end position="476"/>
    </location>
</feature>
<feature type="transmembrane region" description="Helical" evidence="10">
    <location>
        <begin position="21"/>
        <end position="39"/>
    </location>
</feature>
<evidence type="ECO:0000256" key="8">
    <source>
        <dbReference type="ARBA" id="ARBA00023295"/>
    </source>
</evidence>
<dbReference type="Gene3D" id="3.90.550.10">
    <property type="entry name" value="Spore Coat Polysaccharide Biosynthesis Protein SpsA, Chain A"/>
    <property type="match status" value="1"/>
</dbReference>
<dbReference type="Pfam" id="PF02156">
    <property type="entry name" value="Glyco_hydro_26"/>
    <property type="match status" value="1"/>
</dbReference>
<keyword evidence="3" id="KW-0808">Transferase</keyword>
<evidence type="ECO:0000256" key="1">
    <source>
        <dbReference type="ARBA" id="ARBA00004141"/>
    </source>
</evidence>
<evidence type="ECO:0000256" key="5">
    <source>
        <dbReference type="ARBA" id="ARBA00022801"/>
    </source>
</evidence>
<keyword evidence="4 10" id="KW-0812">Transmembrane</keyword>
<protein>
    <recommendedName>
        <fullName evidence="11">GH26 domain-containing protein</fullName>
    </recommendedName>
</protein>
<dbReference type="GO" id="GO:0016758">
    <property type="term" value="F:hexosyltransferase activity"/>
    <property type="evidence" value="ECO:0007669"/>
    <property type="project" value="TreeGrafter"/>
</dbReference>
<comment type="subcellular location">
    <subcellularLocation>
        <location evidence="1">Membrane</location>
        <topology evidence="1">Multi-pass membrane protein</topology>
    </subcellularLocation>
</comment>
<keyword evidence="6 10" id="KW-1133">Transmembrane helix</keyword>
<name>A0A1F8AYP8_9BACT</name>
<sequence>MLQDYYQKASRLKKLVIKAGILYGAILVTLYTLFRAYYINFSPSLLVFSILLYIAELHTIILLCGFLYSLWPRKYRQFLKDNQRKDLEINMFITVAGEPIEVVKETIDSAKIAAQYYIDRVNPFTDPKVIVLNDGKGAKKENWKDIEDYCKEVGVYHVAREVNDGFKAGNINNGLKMFPSKNPHNTIDCFFDSDFCAKKEFLTEILKPLLENDVDFVQSPQRYKNLNTWVAKAAGAHQIFFFDFICPAKAYDNALFLCGTNYAIRREALLSTGGVDNRFVTEDYATSIKLHLNGKKGVFISKVLALGMAPMNLKEYFNQQTRWCKGCLDANGKYFRELAFGSLNTKQKFHYFLSTVYYFIGVRDLILVLAPLPYLFFGISLIRANTWSYLGFIYLPMVFYNFFLFFLTFQNPIKSLVLDVVSFPVFAKAFLSSVIGKNLPFSITIKKYERENPFKVYRVQLLVALILLGGVVYSNLTKEVVNPYGKFINHFWALYSASFLSIGFWLVLKENVSFGIVIDKKLPKFLNWGARYSYGFARISVILLIAFVVGMAAPIVYETASKEPQKLTENKYVDTAEALVYFNKKEELVVPSEGVYYGYYLSHLNSHPVDPSIKVIAEESPSLTMYYQDWNNDSIFDIEFMRKLSAKGVVPIITWEPFDSTNRESELNEKGAPQRLISQGSFDEYIRKWAKYSKAYKKPYFLRFAHEMNGNWYAWGNHAESGANEYINMWKHVRNIFEEEGATNAIWVWSPNNTDQYGKSDSVLSFYPGDEYVDWVAYSTFNWGSSNWKNTLWRNFEYMSYDVYNELVKLNKPIMVAETSSVSKGGDKTGWFYATLSTYIPAMQKIKAVILFNQNINNADFALDSGMDINDVITNNILNNDYYLKKPILTYK</sequence>
<dbReference type="Pfam" id="PF13632">
    <property type="entry name" value="Glyco_trans_2_3"/>
    <property type="match status" value="1"/>
</dbReference>
<feature type="transmembrane region" description="Helical" evidence="10">
    <location>
        <begin position="535"/>
        <end position="557"/>
    </location>
</feature>
<evidence type="ECO:0000256" key="3">
    <source>
        <dbReference type="ARBA" id="ARBA00022679"/>
    </source>
</evidence>
<gene>
    <name evidence="12" type="ORF">A2955_01830</name>
</gene>
<dbReference type="GO" id="GO:0005886">
    <property type="term" value="C:plasma membrane"/>
    <property type="evidence" value="ECO:0007669"/>
    <property type="project" value="TreeGrafter"/>
</dbReference>
<dbReference type="GO" id="GO:0004553">
    <property type="term" value="F:hydrolase activity, hydrolyzing O-glycosyl compounds"/>
    <property type="evidence" value="ECO:0007669"/>
    <property type="project" value="InterPro"/>
</dbReference>